<evidence type="ECO:0000313" key="2">
    <source>
        <dbReference type="EMBL" id="KKT69340.1"/>
    </source>
</evidence>
<keyword evidence="1" id="KW-0472">Membrane</keyword>
<dbReference type="PANTHER" id="PTHR37309:SF1">
    <property type="entry name" value="SLR0284 PROTEIN"/>
    <property type="match status" value="1"/>
</dbReference>
<evidence type="ECO:0008006" key="4">
    <source>
        <dbReference type="Google" id="ProtNLM"/>
    </source>
</evidence>
<dbReference type="EMBL" id="LCJB01000060">
    <property type="protein sequence ID" value="KKT69340.1"/>
    <property type="molecule type" value="Genomic_DNA"/>
</dbReference>
<feature type="transmembrane region" description="Helical" evidence="1">
    <location>
        <begin position="7"/>
        <end position="24"/>
    </location>
</feature>
<feature type="transmembrane region" description="Helical" evidence="1">
    <location>
        <begin position="53"/>
        <end position="77"/>
    </location>
</feature>
<dbReference type="InterPro" id="IPR007165">
    <property type="entry name" value="Phage_holin_4_2"/>
</dbReference>
<feature type="transmembrane region" description="Helical" evidence="1">
    <location>
        <begin position="30"/>
        <end position="46"/>
    </location>
</feature>
<proteinExistence type="predicted"/>
<dbReference type="Pfam" id="PF04020">
    <property type="entry name" value="Phage_holin_4_2"/>
    <property type="match status" value="1"/>
</dbReference>
<name>A0A0G1JDF2_9BACT</name>
<reference evidence="2 3" key="1">
    <citation type="journal article" date="2015" name="Nature">
        <title>rRNA introns, odd ribosomes, and small enigmatic genomes across a large radiation of phyla.</title>
        <authorList>
            <person name="Brown C.T."/>
            <person name="Hug L.A."/>
            <person name="Thomas B.C."/>
            <person name="Sharon I."/>
            <person name="Castelle C.J."/>
            <person name="Singh A."/>
            <person name="Wilkins M.J."/>
            <person name="Williams K.H."/>
            <person name="Banfield J.F."/>
        </authorList>
    </citation>
    <scope>NUCLEOTIDE SEQUENCE [LARGE SCALE GENOMIC DNA]</scope>
</reference>
<dbReference type="AlphaFoldDB" id="A0A0G1JDF2"/>
<keyword evidence="1" id="KW-1133">Transmembrane helix</keyword>
<organism evidence="2 3">
    <name type="scientific">Candidatus Uhrbacteria bacterium GW2011_GWF2_44_350</name>
    <dbReference type="NCBI Taxonomy" id="1619000"/>
    <lineage>
        <taxon>Bacteria</taxon>
        <taxon>Candidatus Uhriibacteriota</taxon>
    </lineage>
</organism>
<gene>
    <name evidence="2" type="ORF">UW63_C0060G0002</name>
</gene>
<sequence length="116" mass="12828">MIIILRWVINALALLAAAYLIQGFHVESFYAALIAALILGLVNALVRPIVLILTLPVTIITLGLFLFVINAGMLWFMSTMVKGIVIDDFLSAILVAIFLWIVGMVTNWFVKHAKES</sequence>
<dbReference type="Proteomes" id="UP000034154">
    <property type="component" value="Unassembled WGS sequence"/>
</dbReference>
<comment type="caution">
    <text evidence="2">The sequence shown here is derived from an EMBL/GenBank/DDBJ whole genome shotgun (WGS) entry which is preliminary data.</text>
</comment>
<evidence type="ECO:0000313" key="3">
    <source>
        <dbReference type="Proteomes" id="UP000034154"/>
    </source>
</evidence>
<protein>
    <recommendedName>
        <fullName evidence="4">Integral membrane protein</fullName>
    </recommendedName>
</protein>
<evidence type="ECO:0000256" key="1">
    <source>
        <dbReference type="SAM" id="Phobius"/>
    </source>
</evidence>
<dbReference type="PANTHER" id="PTHR37309">
    <property type="entry name" value="SLR0284 PROTEIN"/>
    <property type="match status" value="1"/>
</dbReference>
<keyword evidence="1" id="KW-0812">Transmembrane</keyword>
<feature type="transmembrane region" description="Helical" evidence="1">
    <location>
        <begin position="89"/>
        <end position="110"/>
    </location>
</feature>
<accession>A0A0G1JDF2</accession>